<dbReference type="PROSITE" id="PS50931">
    <property type="entry name" value="HTH_LYSR"/>
    <property type="match status" value="1"/>
</dbReference>
<keyword evidence="4" id="KW-0804">Transcription</keyword>
<gene>
    <name evidence="6" type="ORF">C5L14_17740</name>
</gene>
<dbReference type="GO" id="GO:0003700">
    <property type="term" value="F:DNA-binding transcription factor activity"/>
    <property type="evidence" value="ECO:0007669"/>
    <property type="project" value="InterPro"/>
</dbReference>
<evidence type="ECO:0000313" key="6">
    <source>
        <dbReference type="EMBL" id="PRH86095.1"/>
    </source>
</evidence>
<keyword evidence="7" id="KW-1185">Reference proteome</keyword>
<dbReference type="PANTHER" id="PTHR30537:SF74">
    <property type="entry name" value="HTH-TYPE TRANSCRIPTIONAL REGULATOR TRPI"/>
    <property type="match status" value="1"/>
</dbReference>
<dbReference type="Proteomes" id="UP000237682">
    <property type="component" value="Unassembled WGS sequence"/>
</dbReference>
<dbReference type="InterPro" id="IPR005119">
    <property type="entry name" value="LysR_subst-bd"/>
</dbReference>
<dbReference type="GO" id="GO:0006351">
    <property type="term" value="P:DNA-templated transcription"/>
    <property type="evidence" value="ECO:0007669"/>
    <property type="project" value="TreeGrafter"/>
</dbReference>
<dbReference type="InterPro" id="IPR000847">
    <property type="entry name" value="LysR_HTH_N"/>
</dbReference>
<dbReference type="GO" id="GO:0043565">
    <property type="term" value="F:sequence-specific DNA binding"/>
    <property type="evidence" value="ECO:0007669"/>
    <property type="project" value="TreeGrafter"/>
</dbReference>
<dbReference type="OrthoDB" id="9793571at2"/>
<comment type="caution">
    <text evidence="6">The sequence shown here is derived from an EMBL/GenBank/DDBJ whole genome shotgun (WGS) entry which is preliminary data.</text>
</comment>
<reference evidence="6 7" key="1">
    <citation type="submission" date="2018-02" db="EMBL/GenBank/DDBJ databases">
        <title>Whole genome sequencing of endophytic bacterium.</title>
        <authorList>
            <person name="Eedara R."/>
            <person name="Podile A.R."/>
        </authorList>
    </citation>
    <scope>NUCLEOTIDE SEQUENCE [LARGE SCALE GENOMIC DNA]</scope>
    <source>
        <strain evidence="6 7">RP1T</strain>
    </source>
</reference>
<feature type="domain" description="HTH lysR-type" evidence="5">
    <location>
        <begin position="7"/>
        <end position="64"/>
    </location>
</feature>
<dbReference type="InterPro" id="IPR036388">
    <property type="entry name" value="WH-like_DNA-bd_sf"/>
</dbReference>
<dbReference type="PANTHER" id="PTHR30537">
    <property type="entry name" value="HTH-TYPE TRANSCRIPTIONAL REGULATOR"/>
    <property type="match status" value="1"/>
</dbReference>
<dbReference type="RefSeq" id="WP_105863393.1">
    <property type="nucleotide sequence ID" value="NZ_PUEJ01000006.1"/>
</dbReference>
<dbReference type="EMBL" id="PUEJ01000006">
    <property type="protein sequence ID" value="PRH86095.1"/>
    <property type="molecule type" value="Genomic_DNA"/>
</dbReference>
<dbReference type="Gene3D" id="1.10.10.10">
    <property type="entry name" value="Winged helix-like DNA-binding domain superfamily/Winged helix DNA-binding domain"/>
    <property type="match status" value="1"/>
</dbReference>
<protein>
    <submittedName>
        <fullName evidence="6">LysR family transcriptional regulator</fullName>
    </submittedName>
</protein>
<name>A0A2S9Q9S4_9HYPH</name>
<dbReference type="InterPro" id="IPR058163">
    <property type="entry name" value="LysR-type_TF_proteobact-type"/>
</dbReference>
<dbReference type="Pfam" id="PF00126">
    <property type="entry name" value="HTH_1"/>
    <property type="match status" value="1"/>
</dbReference>
<sequence>MDTLLRYQLGALRAVEAAGRLGSMAKAAEELGVTVGAVSQQVLKAEQRLGRPIFTRGPKGLVPTPLGQSLLAGLTRGFREISQALATAEARSEHVLTVTVAPVLAAKWLVPRLHRFHEAHPGLQLRIDASVERVDFDTSDVDVGVRVGAGPWPGVRADYLMDQSLFPLCSPALAAGIREIEDLVRLPAIIDYNSPESWPIWLAAYGKADLPLAPGPAFSDAALCLDAAIAGQGVSIGWQTLAQDALRDGRLVSPFPRPVQTGLAYWLVSSARRKPSAKVKAFEAWLRAELADAGAEPPGAKRVQD</sequence>
<accession>A0A2S9Q9S4</accession>
<proteinExistence type="inferred from homology"/>
<dbReference type="AlphaFoldDB" id="A0A2S9Q9S4"/>
<comment type="similarity">
    <text evidence="1">Belongs to the LysR transcriptional regulatory family.</text>
</comment>
<evidence type="ECO:0000256" key="4">
    <source>
        <dbReference type="ARBA" id="ARBA00023163"/>
    </source>
</evidence>
<dbReference type="Gene3D" id="3.40.190.10">
    <property type="entry name" value="Periplasmic binding protein-like II"/>
    <property type="match status" value="2"/>
</dbReference>
<evidence type="ECO:0000256" key="1">
    <source>
        <dbReference type="ARBA" id="ARBA00009437"/>
    </source>
</evidence>
<evidence type="ECO:0000313" key="7">
    <source>
        <dbReference type="Proteomes" id="UP000237682"/>
    </source>
</evidence>
<evidence type="ECO:0000256" key="3">
    <source>
        <dbReference type="ARBA" id="ARBA00023125"/>
    </source>
</evidence>
<dbReference type="SUPFAM" id="SSF46785">
    <property type="entry name" value="Winged helix' DNA-binding domain"/>
    <property type="match status" value="1"/>
</dbReference>
<keyword evidence="3" id="KW-0238">DNA-binding</keyword>
<dbReference type="Pfam" id="PF03466">
    <property type="entry name" value="LysR_substrate"/>
    <property type="match status" value="1"/>
</dbReference>
<evidence type="ECO:0000256" key="2">
    <source>
        <dbReference type="ARBA" id="ARBA00023015"/>
    </source>
</evidence>
<keyword evidence="2" id="KW-0805">Transcription regulation</keyword>
<dbReference type="InterPro" id="IPR036390">
    <property type="entry name" value="WH_DNA-bd_sf"/>
</dbReference>
<evidence type="ECO:0000259" key="5">
    <source>
        <dbReference type="PROSITE" id="PS50931"/>
    </source>
</evidence>
<dbReference type="SUPFAM" id="SSF53850">
    <property type="entry name" value="Periplasmic binding protein-like II"/>
    <property type="match status" value="1"/>
</dbReference>
<dbReference type="CDD" id="cd08432">
    <property type="entry name" value="PBP2_GcdR_TrpI_HvrB_AmpR_like"/>
    <property type="match status" value="1"/>
</dbReference>
<organism evidence="6 7">
    <name type="scientific">Labrys okinawensis</name>
    <dbReference type="NCBI Taxonomy" id="346911"/>
    <lineage>
        <taxon>Bacteria</taxon>
        <taxon>Pseudomonadati</taxon>
        <taxon>Pseudomonadota</taxon>
        <taxon>Alphaproteobacteria</taxon>
        <taxon>Hyphomicrobiales</taxon>
        <taxon>Xanthobacteraceae</taxon>
        <taxon>Labrys</taxon>
    </lineage>
</organism>